<dbReference type="SUPFAM" id="SSF89957">
    <property type="entry name" value="MTH1187/YkoF-like"/>
    <property type="match status" value="1"/>
</dbReference>
<protein>
    <recommendedName>
        <fullName evidence="2">Thiamine-binding protein domain-containing protein</fullName>
    </recommendedName>
</protein>
<proteinExistence type="inferred from homology"/>
<dbReference type="RefSeq" id="WP_045032654.1">
    <property type="nucleotide sequence ID" value="NZ_JRHC01000005.1"/>
</dbReference>
<dbReference type="OrthoDB" id="5886358at2"/>
<sequence length="100" mass="11559">MSWKTNKINVAIQVLPEADGKIKYELVDKAIETIQKSGYRYQVCPFETVVECGFHEFPDLLERIHEACGEAGTQRMITNMKLQVNFEKNVAIEDKMEKYS</sequence>
<dbReference type="Gene3D" id="3.30.70.930">
    <property type="match status" value="1"/>
</dbReference>
<accession>A0A0D8J6Z9</accession>
<dbReference type="EMBL" id="JRHC01000005">
    <property type="protein sequence ID" value="KJF42725.1"/>
    <property type="molecule type" value="Genomic_DNA"/>
</dbReference>
<comment type="similarity">
    <text evidence="1">Belongs to the UPF0045 family.</text>
</comment>
<dbReference type="Proteomes" id="UP000032544">
    <property type="component" value="Unassembled WGS sequence"/>
</dbReference>
<dbReference type="AlphaFoldDB" id="A0A0D8J6Z9"/>
<organism evidence="3 4">
    <name type="scientific">Draconibacterium sediminis</name>
    <dbReference type="NCBI Taxonomy" id="1544798"/>
    <lineage>
        <taxon>Bacteria</taxon>
        <taxon>Pseudomonadati</taxon>
        <taxon>Bacteroidota</taxon>
        <taxon>Bacteroidia</taxon>
        <taxon>Marinilabiliales</taxon>
        <taxon>Prolixibacteraceae</taxon>
        <taxon>Draconibacterium</taxon>
    </lineage>
</organism>
<dbReference type="InterPro" id="IPR002767">
    <property type="entry name" value="Thiamine_BP"/>
</dbReference>
<evidence type="ECO:0000256" key="1">
    <source>
        <dbReference type="ARBA" id="ARBA00010272"/>
    </source>
</evidence>
<feature type="domain" description="Thiamine-binding protein" evidence="2">
    <location>
        <begin position="10"/>
        <end position="99"/>
    </location>
</feature>
<dbReference type="InterPro" id="IPR051614">
    <property type="entry name" value="UPF0045_domain"/>
</dbReference>
<comment type="caution">
    <text evidence="3">The sequence shown here is derived from an EMBL/GenBank/DDBJ whole genome shotgun (WGS) entry which is preliminary data.</text>
</comment>
<dbReference type="Pfam" id="PF01910">
    <property type="entry name" value="Thiamine_BP"/>
    <property type="match status" value="1"/>
</dbReference>
<dbReference type="InterPro" id="IPR029756">
    <property type="entry name" value="MTH1187/YkoF-like"/>
</dbReference>
<evidence type="ECO:0000313" key="4">
    <source>
        <dbReference type="Proteomes" id="UP000032544"/>
    </source>
</evidence>
<dbReference type="GO" id="GO:0005829">
    <property type="term" value="C:cytosol"/>
    <property type="evidence" value="ECO:0007669"/>
    <property type="project" value="TreeGrafter"/>
</dbReference>
<keyword evidence="4" id="KW-1185">Reference proteome</keyword>
<name>A0A0D8J6Z9_9BACT</name>
<reference evidence="3 4" key="1">
    <citation type="submission" date="2014-09" db="EMBL/GenBank/DDBJ databases">
        <title>Draft Genome Sequence of Draconibacterium sp. JN14CK-3.</title>
        <authorList>
            <person name="Dong C."/>
            <person name="Lai Q."/>
            <person name="Shao Z."/>
        </authorList>
    </citation>
    <scope>NUCLEOTIDE SEQUENCE [LARGE SCALE GENOMIC DNA]</scope>
    <source>
        <strain evidence="3 4">JN14CK-3</strain>
    </source>
</reference>
<dbReference type="PANTHER" id="PTHR33777:SF1">
    <property type="entry name" value="UPF0045 PROTEIN ECM15"/>
    <property type="match status" value="1"/>
</dbReference>
<evidence type="ECO:0000313" key="3">
    <source>
        <dbReference type="EMBL" id="KJF42725.1"/>
    </source>
</evidence>
<evidence type="ECO:0000259" key="2">
    <source>
        <dbReference type="Pfam" id="PF01910"/>
    </source>
</evidence>
<dbReference type="PANTHER" id="PTHR33777">
    <property type="entry name" value="UPF0045 PROTEIN ECM15"/>
    <property type="match status" value="1"/>
</dbReference>
<gene>
    <name evidence="3" type="ORF">LH29_19545</name>
</gene>